<organism evidence="1 2">
    <name type="scientific">Paraburkholderia unamae</name>
    <dbReference type="NCBI Taxonomy" id="219649"/>
    <lineage>
        <taxon>Bacteria</taxon>
        <taxon>Pseudomonadati</taxon>
        <taxon>Pseudomonadota</taxon>
        <taxon>Betaproteobacteria</taxon>
        <taxon>Burkholderiales</taxon>
        <taxon>Burkholderiaceae</taxon>
        <taxon>Paraburkholderia</taxon>
    </lineage>
</organism>
<gene>
    <name evidence="1" type="ORF">C7402_102268</name>
</gene>
<comment type="caution">
    <text evidence="1">The sequence shown here is derived from an EMBL/GenBank/DDBJ whole genome shotgun (WGS) entry which is preliminary data.</text>
</comment>
<sequence length="65" mass="7149">MDADALQAAYDAFVTARGKFEDHSNAVARGDSSDFELLVLLLGELNAAQHRFSTLAEKVTPEMRH</sequence>
<accession>A0ABX5KW35</accession>
<reference evidence="1 2" key="1">
    <citation type="submission" date="2018-05" db="EMBL/GenBank/DDBJ databases">
        <title>Genomic Encyclopedia of Type Strains, Phase IV (KMG-V): Genome sequencing to study the core and pangenomes of soil and plant-associated prokaryotes.</title>
        <authorList>
            <person name="Whitman W."/>
        </authorList>
    </citation>
    <scope>NUCLEOTIDE SEQUENCE [LARGE SCALE GENOMIC DNA]</scope>
    <source>
        <strain evidence="1 2">SCZa-39</strain>
    </source>
</reference>
<name>A0ABX5KW35_9BURK</name>
<dbReference type="Proteomes" id="UP000245712">
    <property type="component" value="Unassembled WGS sequence"/>
</dbReference>
<proteinExistence type="predicted"/>
<keyword evidence="2" id="KW-1185">Reference proteome</keyword>
<evidence type="ECO:0000313" key="1">
    <source>
        <dbReference type="EMBL" id="PVX86432.1"/>
    </source>
</evidence>
<protein>
    <submittedName>
        <fullName evidence="1">Uncharacterized protein</fullName>
    </submittedName>
</protein>
<dbReference type="EMBL" id="QEOB01000002">
    <property type="protein sequence ID" value="PVX86432.1"/>
    <property type="molecule type" value="Genomic_DNA"/>
</dbReference>
<evidence type="ECO:0000313" key="2">
    <source>
        <dbReference type="Proteomes" id="UP000245712"/>
    </source>
</evidence>